<name>S0NIL6_9ENTE</name>
<dbReference type="PROSITE" id="PS50929">
    <property type="entry name" value="ABC_TM1F"/>
    <property type="match status" value="1"/>
</dbReference>
<evidence type="ECO:0000256" key="5">
    <source>
        <dbReference type="SAM" id="Phobius"/>
    </source>
</evidence>
<feature type="transmembrane region" description="Helical" evidence="5">
    <location>
        <begin position="139"/>
        <end position="157"/>
    </location>
</feature>
<dbReference type="Proteomes" id="UP000014136">
    <property type="component" value="Unassembled WGS sequence"/>
</dbReference>
<dbReference type="InterPro" id="IPR036640">
    <property type="entry name" value="ABC1_TM_sf"/>
</dbReference>
<comment type="caution">
    <text evidence="7">The sequence shown here is derived from an EMBL/GenBank/DDBJ whole genome shotgun (WGS) entry which is preliminary data.</text>
</comment>
<keyword evidence="2 5" id="KW-0812">Transmembrane</keyword>
<dbReference type="EMBL" id="AHYT01000004">
    <property type="protein sequence ID" value="EOT29286.1"/>
    <property type="molecule type" value="Genomic_DNA"/>
</dbReference>
<comment type="subcellular location">
    <subcellularLocation>
        <location evidence="1">Cell membrane</location>
        <topology evidence="1">Multi-pass membrane protein</topology>
    </subcellularLocation>
</comment>
<reference evidence="7 8" key="1">
    <citation type="submission" date="2013-03" db="EMBL/GenBank/DDBJ databases">
        <title>The Genome Sequence of Enterococcus saccharolyticus ATCC_43076 (Illumina only assembly).</title>
        <authorList>
            <consortium name="The Broad Institute Genomics Platform"/>
            <consortium name="The Broad Institute Genome Sequencing Center for Infectious Disease"/>
            <person name="Earl A."/>
            <person name="Russ C."/>
            <person name="Gilmore M."/>
            <person name="Surin D."/>
            <person name="Walker B."/>
            <person name="Young S."/>
            <person name="Zeng Q."/>
            <person name="Gargeya S."/>
            <person name="Fitzgerald M."/>
            <person name="Haas B."/>
            <person name="Abouelleil A."/>
            <person name="Allen A.W."/>
            <person name="Alvarado L."/>
            <person name="Arachchi H.M."/>
            <person name="Berlin A.M."/>
            <person name="Chapman S.B."/>
            <person name="Gainer-Dewar J."/>
            <person name="Goldberg J."/>
            <person name="Griggs A."/>
            <person name="Gujja S."/>
            <person name="Hansen M."/>
            <person name="Howarth C."/>
            <person name="Imamovic A."/>
            <person name="Ireland A."/>
            <person name="Larimer J."/>
            <person name="McCowan C."/>
            <person name="Murphy C."/>
            <person name="Pearson M."/>
            <person name="Poon T.W."/>
            <person name="Priest M."/>
            <person name="Roberts A."/>
            <person name="Saif S."/>
            <person name="Shea T."/>
            <person name="Sisk P."/>
            <person name="Sykes S."/>
            <person name="Wortman J."/>
            <person name="Nusbaum C."/>
            <person name="Birren B."/>
        </authorList>
    </citation>
    <scope>NUCLEOTIDE SEQUENCE [LARGE SCALE GENOMIC DNA]</scope>
    <source>
        <strain evidence="7 8">ATCC 43076</strain>
    </source>
</reference>
<dbReference type="PATRIC" id="fig|1139996.3.peg.1218"/>
<evidence type="ECO:0000259" key="6">
    <source>
        <dbReference type="PROSITE" id="PS50929"/>
    </source>
</evidence>
<dbReference type="InterPro" id="IPR011527">
    <property type="entry name" value="ABC1_TM_dom"/>
</dbReference>
<dbReference type="GO" id="GO:0005886">
    <property type="term" value="C:plasma membrane"/>
    <property type="evidence" value="ECO:0007669"/>
    <property type="project" value="UniProtKB-SubCell"/>
</dbReference>
<organism evidence="7 8">
    <name type="scientific">Enterococcus saccharolyticus subsp. saccharolyticus ATCC 43076</name>
    <dbReference type="NCBI Taxonomy" id="1139996"/>
    <lineage>
        <taxon>Bacteria</taxon>
        <taxon>Bacillati</taxon>
        <taxon>Bacillota</taxon>
        <taxon>Bacilli</taxon>
        <taxon>Lactobacillales</taxon>
        <taxon>Enterococcaceae</taxon>
        <taxon>Enterococcus</taxon>
    </lineage>
</organism>
<evidence type="ECO:0000256" key="3">
    <source>
        <dbReference type="ARBA" id="ARBA00022989"/>
    </source>
</evidence>
<dbReference type="PANTHER" id="PTHR24221">
    <property type="entry name" value="ATP-BINDING CASSETTE SUB-FAMILY B"/>
    <property type="match status" value="1"/>
</dbReference>
<protein>
    <recommendedName>
        <fullName evidence="6">ABC transmembrane type-1 domain-containing protein</fullName>
    </recommendedName>
</protein>
<dbReference type="GO" id="GO:0140359">
    <property type="term" value="F:ABC-type transporter activity"/>
    <property type="evidence" value="ECO:0007669"/>
    <property type="project" value="InterPro"/>
</dbReference>
<dbReference type="SUPFAM" id="SSF90123">
    <property type="entry name" value="ABC transporter transmembrane region"/>
    <property type="match status" value="1"/>
</dbReference>
<dbReference type="HOGENOM" id="CLU_1218272_0_0_9"/>
<dbReference type="Gene3D" id="1.20.1560.10">
    <property type="entry name" value="ABC transporter type 1, transmembrane domain"/>
    <property type="match status" value="1"/>
</dbReference>
<dbReference type="STRING" id="41997.RV16_GL000831"/>
<evidence type="ECO:0000256" key="1">
    <source>
        <dbReference type="ARBA" id="ARBA00004651"/>
    </source>
</evidence>
<keyword evidence="3 5" id="KW-1133">Transmembrane helix</keyword>
<dbReference type="PANTHER" id="PTHR24221:SF654">
    <property type="entry name" value="ATP-BINDING CASSETTE SUB-FAMILY B MEMBER 6"/>
    <property type="match status" value="1"/>
</dbReference>
<dbReference type="GO" id="GO:0005524">
    <property type="term" value="F:ATP binding"/>
    <property type="evidence" value="ECO:0007669"/>
    <property type="project" value="InterPro"/>
</dbReference>
<evidence type="ECO:0000256" key="4">
    <source>
        <dbReference type="ARBA" id="ARBA00023136"/>
    </source>
</evidence>
<accession>S0NIL6</accession>
<gene>
    <name evidence="7" type="ORF">OMQ_01238</name>
</gene>
<dbReference type="OrthoDB" id="9802264at2"/>
<evidence type="ECO:0000256" key="2">
    <source>
        <dbReference type="ARBA" id="ARBA00022692"/>
    </source>
</evidence>
<dbReference type="AlphaFoldDB" id="S0NIL6"/>
<feature type="transmembrane region" description="Helical" evidence="5">
    <location>
        <begin position="36"/>
        <end position="53"/>
    </location>
</feature>
<dbReference type="InterPro" id="IPR039421">
    <property type="entry name" value="Type_1_exporter"/>
</dbReference>
<evidence type="ECO:0000313" key="7">
    <source>
        <dbReference type="EMBL" id="EOT29286.1"/>
    </source>
</evidence>
<proteinExistence type="predicted"/>
<keyword evidence="4 5" id="KW-0472">Membrane</keyword>
<evidence type="ECO:0000313" key="8">
    <source>
        <dbReference type="Proteomes" id="UP000014136"/>
    </source>
</evidence>
<dbReference type="eggNOG" id="COG1132">
    <property type="taxonomic scope" value="Bacteria"/>
</dbReference>
<feature type="domain" description="ABC transmembrane type-1" evidence="6">
    <location>
        <begin position="1"/>
        <end position="214"/>
    </location>
</feature>
<sequence>MVMSVLAALFGLVPYGIVYLFSIEILERPTDNPNIFILYAGIAFLAIVLKGICYKLSSDFAHQAAFDILYDIRIALAEQLTKLPLGYFDTHDTGKIKVSMNEDVEQLEEGIAHLIPDITTGFSIPILTFLAMFLLDWRMAIAALLIIPLLGLFYTNVMKKMKPLVPRQIEVGGLIPIAVLRYIYGMKVIRVFSQSEKAFEEYATIVQKAADLSVEIEKETLEGKTIL</sequence>
<dbReference type="Pfam" id="PF00664">
    <property type="entry name" value="ABC_membrane"/>
    <property type="match status" value="1"/>
</dbReference>
<keyword evidence="8" id="KW-1185">Reference proteome</keyword>